<keyword evidence="3 7" id="KW-0812">Transmembrane</keyword>
<evidence type="ECO:0000256" key="6">
    <source>
        <dbReference type="ARBA" id="ARBA00023136"/>
    </source>
</evidence>
<feature type="transmembrane region" description="Helical" evidence="7">
    <location>
        <begin position="224"/>
        <end position="243"/>
    </location>
</feature>
<dbReference type="GO" id="GO:0008324">
    <property type="term" value="F:monoatomic cation transmembrane transporter activity"/>
    <property type="evidence" value="ECO:0007669"/>
    <property type="project" value="InterPro"/>
</dbReference>
<feature type="domain" description="RCK C-terminal" evidence="8">
    <location>
        <begin position="347"/>
        <end position="431"/>
    </location>
</feature>
<dbReference type="Pfam" id="PF03600">
    <property type="entry name" value="CitMHS"/>
    <property type="match status" value="1"/>
</dbReference>
<comment type="caution">
    <text evidence="9">The sequence shown here is derived from an EMBL/GenBank/DDBJ whole genome shotgun (WGS) entry which is preliminary data.</text>
</comment>
<dbReference type="InterPro" id="IPR006037">
    <property type="entry name" value="RCK_C"/>
</dbReference>
<evidence type="ECO:0000256" key="3">
    <source>
        <dbReference type="ARBA" id="ARBA00022692"/>
    </source>
</evidence>
<evidence type="ECO:0000313" key="9">
    <source>
        <dbReference type="EMBL" id="MBM7556711.1"/>
    </source>
</evidence>
<feature type="transmembrane region" description="Helical" evidence="7">
    <location>
        <begin position="43"/>
        <end position="61"/>
    </location>
</feature>
<accession>A0A938XS65</accession>
<keyword evidence="5 7" id="KW-1133">Transmembrane helix</keyword>
<protein>
    <submittedName>
        <fullName evidence="9">Di/tricarboxylate transporter</fullName>
    </submittedName>
</protein>
<feature type="transmembrane region" description="Helical" evidence="7">
    <location>
        <begin position="449"/>
        <end position="482"/>
    </location>
</feature>
<dbReference type="Pfam" id="PF02080">
    <property type="entry name" value="TrkA_C"/>
    <property type="match status" value="2"/>
</dbReference>
<comment type="subcellular location">
    <subcellularLocation>
        <location evidence="1">Membrane</location>
        <topology evidence="1">Multi-pass membrane protein</topology>
    </subcellularLocation>
</comment>
<evidence type="ECO:0000256" key="4">
    <source>
        <dbReference type="ARBA" id="ARBA00022737"/>
    </source>
</evidence>
<feature type="domain" description="RCK C-terminal" evidence="8">
    <location>
        <begin position="253"/>
        <end position="337"/>
    </location>
</feature>
<dbReference type="GO" id="GO:0005886">
    <property type="term" value="C:plasma membrane"/>
    <property type="evidence" value="ECO:0007669"/>
    <property type="project" value="TreeGrafter"/>
</dbReference>
<dbReference type="Proteomes" id="UP000774000">
    <property type="component" value="Unassembled WGS sequence"/>
</dbReference>
<dbReference type="AlphaFoldDB" id="A0A938XS65"/>
<feature type="transmembrane region" description="Helical" evidence="7">
    <location>
        <begin position="615"/>
        <end position="638"/>
    </location>
</feature>
<keyword evidence="2" id="KW-0813">Transport</keyword>
<dbReference type="PANTHER" id="PTHR43652:SF2">
    <property type="entry name" value="BASIC AMINO ACID ANTIPORTER YFCC-RELATED"/>
    <property type="match status" value="1"/>
</dbReference>
<dbReference type="PANTHER" id="PTHR43652">
    <property type="entry name" value="BASIC AMINO ACID ANTIPORTER YFCC-RELATED"/>
    <property type="match status" value="1"/>
</dbReference>
<feature type="transmembrane region" description="Helical" evidence="7">
    <location>
        <begin position="179"/>
        <end position="204"/>
    </location>
</feature>
<keyword evidence="6 7" id="KW-0472">Membrane</keyword>
<evidence type="ECO:0000313" key="10">
    <source>
        <dbReference type="Proteomes" id="UP000774000"/>
    </source>
</evidence>
<evidence type="ECO:0000259" key="8">
    <source>
        <dbReference type="PROSITE" id="PS51202"/>
    </source>
</evidence>
<sequence>MNQKRNIYFILLLTIILISFNSGIINAASNSNQLNLQPPAFNSKIAVVSFLIILILVLFIWEPIPIGIISLSIPVMLASLHNWTKVSTDQALSGFSNNATVTVMAMFVLSRGIQNSGAVQILGSKIESFVGNNQKKQVGTIAGLTGLTASAINNTPVVAAFVPMVTNLARRTNVSPSKLLIPLSYASMLGGTMTLLGTSTNILASEVSMRLINHPFGMFEFTKLGIIAFGVGLIYLMTLGYYLTPERITSEDQDLMEGYEMEKFLTEVEIKENSPLLGQSIGEVFKEADEDLDIVQITRAEEQFMEPLNVKTIRAGDHLVIRANRTTLLDFVDTKGIKLLPDIQVSQNKLEDSVQGQKVVELVISDNSFIAGQTINDVHFLERYNASLLAIRHGERITHNQLKDFTLRSGDVLLLLVTESTLDRLENNENFIIEEESSELPDYKKSDIFLGLTIVGAVITLASLNIVSISIATLGGVIAMVASKLVEPKEIYEAINWEVFFLLAGLIPLGVAIEQTGTAKFIAQQLLRATGVFPPVFILSLFYLFTAVLTSVISNNASVVLMIPVAVGAANQIGANPFAFVLAVTFAASSAFLSPIGYQTNLMIYGPGGYKFKDFIVVGTPLLLILSFIIPVFIALFWGI</sequence>
<dbReference type="GO" id="GO:0006813">
    <property type="term" value="P:potassium ion transport"/>
    <property type="evidence" value="ECO:0007669"/>
    <property type="project" value="InterPro"/>
</dbReference>
<gene>
    <name evidence="9" type="ORF">JOC47_001562</name>
</gene>
<keyword evidence="10" id="KW-1185">Reference proteome</keyword>
<evidence type="ECO:0000256" key="1">
    <source>
        <dbReference type="ARBA" id="ARBA00004141"/>
    </source>
</evidence>
<dbReference type="InterPro" id="IPR051679">
    <property type="entry name" value="DASS-Related_Transporters"/>
</dbReference>
<evidence type="ECO:0000256" key="5">
    <source>
        <dbReference type="ARBA" id="ARBA00022989"/>
    </source>
</evidence>
<dbReference type="RefSeq" id="WP_239550984.1">
    <property type="nucleotide sequence ID" value="NZ_JAFBDQ010000006.1"/>
</dbReference>
<evidence type="ECO:0000256" key="7">
    <source>
        <dbReference type="SAM" id="Phobius"/>
    </source>
</evidence>
<dbReference type="PROSITE" id="PS51202">
    <property type="entry name" value="RCK_C"/>
    <property type="match status" value="2"/>
</dbReference>
<feature type="transmembrane region" description="Helical" evidence="7">
    <location>
        <begin position="573"/>
        <end position="594"/>
    </location>
</feature>
<keyword evidence="4" id="KW-0677">Repeat</keyword>
<reference evidence="9" key="1">
    <citation type="submission" date="2021-01" db="EMBL/GenBank/DDBJ databases">
        <title>Genomic Encyclopedia of Type Strains, Phase IV (KMG-IV): sequencing the most valuable type-strain genomes for metagenomic binning, comparative biology and taxonomic classification.</title>
        <authorList>
            <person name="Goeker M."/>
        </authorList>
    </citation>
    <scope>NUCLEOTIDE SEQUENCE</scope>
    <source>
        <strain evidence="9">DSM 23230</strain>
    </source>
</reference>
<dbReference type="SUPFAM" id="SSF116726">
    <property type="entry name" value="TrkA C-terminal domain-like"/>
    <property type="match status" value="2"/>
</dbReference>
<name>A0A938XS65_9FIRM</name>
<dbReference type="InterPro" id="IPR036721">
    <property type="entry name" value="RCK_C_sf"/>
</dbReference>
<feature type="transmembrane region" description="Helical" evidence="7">
    <location>
        <begin position="494"/>
        <end position="512"/>
    </location>
</feature>
<dbReference type="InterPro" id="IPR004680">
    <property type="entry name" value="Cit_transptr-like_dom"/>
</dbReference>
<evidence type="ECO:0000256" key="2">
    <source>
        <dbReference type="ARBA" id="ARBA00022448"/>
    </source>
</evidence>
<dbReference type="EMBL" id="JAFBDQ010000006">
    <property type="protein sequence ID" value="MBM7556711.1"/>
    <property type="molecule type" value="Genomic_DNA"/>
</dbReference>
<feature type="transmembrane region" description="Helical" evidence="7">
    <location>
        <begin position="532"/>
        <end position="553"/>
    </location>
</feature>
<proteinExistence type="predicted"/>
<dbReference type="Gene3D" id="3.30.70.1450">
    <property type="entry name" value="Regulator of K+ conductance, C-terminal domain"/>
    <property type="match status" value="2"/>
</dbReference>
<organism evidence="9 10">
    <name type="scientific">Halanaerobacter jeridensis</name>
    <dbReference type="NCBI Taxonomy" id="706427"/>
    <lineage>
        <taxon>Bacteria</taxon>
        <taxon>Bacillati</taxon>
        <taxon>Bacillota</taxon>
        <taxon>Clostridia</taxon>
        <taxon>Halanaerobiales</taxon>
        <taxon>Halobacteroidaceae</taxon>
        <taxon>Halanaerobacter</taxon>
    </lineage>
</organism>